<gene>
    <name evidence="2" type="ORF">N0F65_010844</name>
</gene>
<accession>A0AAV2Z3L1</accession>
<dbReference type="EMBL" id="DAKRPA010000051">
    <property type="protein sequence ID" value="DBA01252.1"/>
    <property type="molecule type" value="Genomic_DNA"/>
</dbReference>
<name>A0AAV2Z3L1_9STRA</name>
<feature type="region of interest" description="Disordered" evidence="1">
    <location>
        <begin position="1"/>
        <end position="84"/>
    </location>
</feature>
<evidence type="ECO:0000256" key="1">
    <source>
        <dbReference type="SAM" id="MobiDB-lite"/>
    </source>
</evidence>
<proteinExistence type="predicted"/>
<organism evidence="2 3">
    <name type="scientific">Lagenidium giganteum</name>
    <dbReference type="NCBI Taxonomy" id="4803"/>
    <lineage>
        <taxon>Eukaryota</taxon>
        <taxon>Sar</taxon>
        <taxon>Stramenopiles</taxon>
        <taxon>Oomycota</taxon>
        <taxon>Peronosporomycetes</taxon>
        <taxon>Pythiales</taxon>
        <taxon>Pythiaceae</taxon>
    </lineage>
</organism>
<reference evidence="2" key="1">
    <citation type="submission" date="2022-11" db="EMBL/GenBank/DDBJ databases">
        <authorList>
            <person name="Morgan W.R."/>
            <person name="Tartar A."/>
        </authorList>
    </citation>
    <scope>NUCLEOTIDE SEQUENCE</scope>
    <source>
        <strain evidence="2">ARSEF 373</strain>
    </source>
</reference>
<evidence type="ECO:0000313" key="2">
    <source>
        <dbReference type="EMBL" id="DBA01252.1"/>
    </source>
</evidence>
<sequence>MNQKTPVLPQRRKHMSMMSMDSERTDGSVVQLWPPAIPEKKRSARNRSQLDHHDHGKRPDAQFAGRHGCAHIGMPGRLCWHPRR</sequence>
<dbReference type="AlphaFoldDB" id="A0AAV2Z3L1"/>
<protein>
    <submittedName>
        <fullName evidence="2">Uncharacterized protein</fullName>
    </submittedName>
</protein>
<dbReference type="Proteomes" id="UP001146120">
    <property type="component" value="Unassembled WGS sequence"/>
</dbReference>
<comment type="caution">
    <text evidence="2">The sequence shown here is derived from an EMBL/GenBank/DDBJ whole genome shotgun (WGS) entry which is preliminary data.</text>
</comment>
<feature type="compositionally biased region" description="Basic and acidic residues" evidence="1">
    <location>
        <begin position="48"/>
        <end position="60"/>
    </location>
</feature>
<keyword evidence="3" id="KW-1185">Reference proteome</keyword>
<evidence type="ECO:0000313" key="3">
    <source>
        <dbReference type="Proteomes" id="UP001146120"/>
    </source>
</evidence>
<reference evidence="2" key="2">
    <citation type="journal article" date="2023" name="Microbiol Resour">
        <title>Decontamination and Annotation of the Draft Genome Sequence of the Oomycete Lagenidium giganteum ARSEF 373.</title>
        <authorList>
            <person name="Morgan W.R."/>
            <person name="Tartar A."/>
        </authorList>
    </citation>
    <scope>NUCLEOTIDE SEQUENCE</scope>
    <source>
        <strain evidence="2">ARSEF 373</strain>
    </source>
</reference>